<organism evidence="3 4">
    <name type="scientific">Chenopodium quinoa</name>
    <name type="common">Quinoa</name>
    <dbReference type="NCBI Taxonomy" id="63459"/>
    <lineage>
        <taxon>Eukaryota</taxon>
        <taxon>Viridiplantae</taxon>
        <taxon>Streptophyta</taxon>
        <taxon>Embryophyta</taxon>
        <taxon>Tracheophyta</taxon>
        <taxon>Spermatophyta</taxon>
        <taxon>Magnoliopsida</taxon>
        <taxon>eudicotyledons</taxon>
        <taxon>Gunneridae</taxon>
        <taxon>Pentapetalae</taxon>
        <taxon>Caryophyllales</taxon>
        <taxon>Chenopodiaceae</taxon>
        <taxon>Chenopodioideae</taxon>
        <taxon>Atripliceae</taxon>
        <taxon>Chenopodium</taxon>
    </lineage>
</organism>
<gene>
    <name evidence="3" type="primary">LOC110682377</name>
</gene>
<name>A0A803KY49_CHEQI</name>
<feature type="signal peptide" evidence="2">
    <location>
        <begin position="1"/>
        <end position="25"/>
    </location>
</feature>
<comment type="similarity">
    <text evidence="1">Belongs to the GASA family.</text>
</comment>
<keyword evidence="4" id="KW-1185">Reference proteome</keyword>
<dbReference type="Gramene" id="AUR62003958-RA">
    <property type="protein sequence ID" value="AUR62003958-RA:cds"/>
    <property type="gene ID" value="AUR62003958"/>
</dbReference>
<reference evidence="3" key="1">
    <citation type="journal article" date="2017" name="Nature">
        <title>The genome of Chenopodium quinoa.</title>
        <authorList>
            <person name="Jarvis D.E."/>
            <person name="Ho Y.S."/>
            <person name="Lightfoot D.J."/>
            <person name="Schmoeckel S.M."/>
            <person name="Li B."/>
            <person name="Borm T.J.A."/>
            <person name="Ohyanagi H."/>
            <person name="Mineta K."/>
            <person name="Michell C.T."/>
            <person name="Saber N."/>
            <person name="Kharbatia N.M."/>
            <person name="Rupper R.R."/>
            <person name="Sharp A.R."/>
            <person name="Dally N."/>
            <person name="Boughton B.A."/>
            <person name="Woo Y.H."/>
            <person name="Gao G."/>
            <person name="Schijlen E.G.W.M."/>
            <person name="Guo X."/>
            <person name="Momin A.A."/>
            <person name="Negrao S."/>
            <person name="Al-Babili S."/>
            <person name="Gehring C."/>
            <person name="Roessner U."/>
            <person name="Jung C."/>
            <person name="Murphy K."/>
            <person name="Arold S.T."/>
            <person name="Gojobori T."/>
            <person name="van der Linden C.G."/>
            <person name="van Loo E.N."/>
            <person name="Jellen E.N."/>
            <person name="Maughan P.J."/>
            <person name="Tester M."/>
        </authorList>
    </citation>
    <scope>NUCLEOTIDE SEQUENCE [LARGE SCALE GENOMIC DNA]</scope>
    <source>
        <strain evidence="3">cv. PI 614886</strain>
    </source>
</reference>
<dbReference type="InterPro" id="IPR003854">
    <property type="entry name" value="GASA"/>
</dbReference>
<reference evidence="3" key="2">
    <citation type="submission" date="2021-03" db="UniProtKB">
        <authorList>
            <consortium name="EnsemblPlants"/>
        </authorList>
    </citation>
    <scope>IDENTIFICATION</scope>
</reference>
<dbReference type="RefSeq" id="XP_021714401.1">
    <property type="nucleotide sequence ID" value="XM_021858709.1"/>
</dbReference>
<dbReference type="KEGG" id="cqi:110682377"/>
<feature type="chain" id="PRO_5030969127" description="Snakin-1" evidence="2">
    <location>
        <begin position="26"/>
        <end position="95"/>
    </location>
</feature>
<dbReference type="Pfam" id="PF02704">
    <property type="entry name" value="GASA"/>
    <property type="match status" value="1"/>
</dbReference>
<evidence type="ECO:0000313" key="3">
    <source>
        <dbReference type="EnsemblPlants" id="AUR62003958-RA:cds"/>
    </source>
</evidence>
<dbReference type="GeneID" id="110682377"/>
<dbReference type="PANTHER" id="PTHR23201">
    <property type="entry name" value="EXTENSIN, PROLINE-RICH PROTEIN"/>
    <property type="match status" value="1"/>
</dbReference>
<evidence type="ECO:0000256" key="1">
    <source>
        <dbReference type="ARBA" id="ARBA00010582"/>
    </source>
</evidence>
<dbReference type="SMR" id="A0A803KY49"/>
<keyword evidence="2" id="KW-0732">Signal</keyword>
<dbReference type="EnsemblPlants" id="AUR62003958-RA">
    <property type="protein sequence ID" value="AUR62003958-RA:cds"/>
    <property type="gene ID" value="AUR62003958"/>
</dbReference>
<sequence>MKLVIATLSIVILVLASSFVHPSMALNDTIKPNTNLDCGSLCGARCSKAGHEGCMKFCQICCQKCNCVPSGTYGNKHQCPCYRDMRNSKGKPKCP</sequence>
<proteinExistence type="inferred from homology"/>
<dbReference type="PANTHER" id="PTHR23201:SF141">
    <property type="entry name" value="GIBBERELLIN-REGULATED PROTEIN 10"/>
    <property type="match status" value="1"/>
</dbReference>
<dbReference type="Proteomes" id="UP000596660">
    <property type="component" value="Unplaced"/>
</dbReference>
<evidence type="ECO:0008006" key="5">
    <source>
        <dbReference type="Google" id="ProtNLM"/>
    </source>
</evidence>
<dbReference type="AlphaFoldDB" id="A0A803KY49"/>
<dbReference type="OMA" id="ICCRECN"/>
<dbReference type="OrthoDB" id="847210at2759"/>
<accession>A0A803KY49</accession>
<evidence type="ECO:0000256" key="2">
    <source>
        <dbReference type="SAM" id="SignalP"/>
    </source>
</evidence>
<protein>
    <recommendedName>
        <fullName evidence="5">Snakin-1</fullName>
    </recommendedName>
</protein>
<evidence type="ECO:0000313" key="4">
    <source>
        <dbReference type="Proteomes" id="UP000596660"/>
    </source>
</evidence>